<sequence>MKKRLVLGVMLALWAQLGWAEPTTQSLNDVVVTATRTTGNLQMVGGTSVEVITAKDIEARHLTTVTEVLQTVPGLQLSNNGGMGAPSKVFIRGADSKNTLLLIDGIAANDPTDVNRGADFSNILLDNVERIEIVKGPMSVLYGSNATAGVINIITRSGSQGVHGYAGVEAGTYNTKKFSGGLNGSLGNSDFSLAVSRLTSQGYSIANADNNDIPHAGNTSEDDEWENTTFSGKFDAPLCAAATLTGVIRYADAEMDLDDWGSGYAGDRFDYDPMLWSYVAAPDGKKENSLETRRLFTRLNLHALLFDGQVISDVDYKFSRQERDAYDNDDNDSYDYLGKTDEWSWQATWQVVPSNRLTAGIGYLSESSESSSADEEDAETLSVWLQDQFTMGGLDLIAGLRYDDHDRFGGKSTWRIAPAYQIEATGTTVRGSYATGFRTPSLYELYSAYGDEDLDPEKSRSWELGVDQNLFGDQVVASVTWFRTIFEDRIDWDSSRVIPGMAWPGGYAQLDGESETEGVEVAFHLFADKPLSCRLDYTYNDTEDPDGARMSRRPLHKVHAGIRYAIGDFSCNVDGYWVDEREAISSALDENGNAVETLDAYVLVNLAADYDVNDNLTLYARIDNLFDEHYEEAWSYATAGQSFYLGGKVRF</sequence>
<dbReference type="GO" id="GO:0009279">
    <property type="term" value="C:cell outer membrane"/>
    <property type="evidence" value="ECO:0007669"/>
    <property type="project" value="UniProtKB-SubCell"/>
</dbReference>
<proteinExistence type="inferred from homology"/>
<evidence type="ECO:0000256" key="8">
    <source>
        <dbReference type="ARBA" id="ARBA00023170"/>
    </source>
</evidence>
<evidence type="ECO:0000256" key="5">
    <source>
        <dbReference type="ARBA" id="ARBA00022729"/>
    </source>
</evidence>
<dbReference type="AlphaFoldDB" id="Q1JW57"/>
<dbReference type="InterPro" id="IPR037066">
    <property type="entry name" value="Plug_dom_sf"/>
</dbReference>
<dbReference type="Gene3D" id="2.40.170.20">
    <property type="entry name" value="TonB-dependent receptor, beta-barrel domain"/>
    <property type="match status" value="1"/>
</dbReference>
<dbReference type="PANTHER" id="PTHR30069">
    <property type="entry name" value="TONB-DEPENDENT OUTER MEMBRANE RECEPTOR"/>
    <property type="match status" value="1"/>
</dbReference>
<name>Q1JW57_DESA6</name>
<keyword evidence="7 10" id="KW-0472">Membrane</keyword>
<dbReference type="Gene3D" id="2.170.130.10">
    <property type="entry name" value="TonB-dependent receptor, plug domain"/>
    <property type="match status" value="1"/>
</dbReference>
<keyword evidence="4 10" id="KW-0812">Transmembrane</keyword>
<evidence type="ECO:0000256" key="10">
    <source>
        <dbReference type="PROSITE-ProRule" id="PRU01360"/>
    </source>
</evidence>
<evidence type="ECO:0000256" key="11">
    <source>
        <dbReference type="RuleBase" id="RU003357"/>
    </source>
</evidence>
<evidence type="ECO:0000256" key="2">
    <source>
        <dbReference type="ARBA" id="ARBA00022448"/>
    </source>
</evidence>
<evidence type="ECO:0000259" key="13">
    <source>
        <dbReference type="Pfam" id="PF00593"/>
    </source>
</evidence>
<feature type="domain" description="TonB-dependent receptor plug" evidence="14">
    <location>
        <begin position="47"/>
        <end position="150"/>
    </location>
</feature>
<keyword evidence="6 11" id="KW-0798">TonB box</keyword>
<dbReference type="InterPro" id="IPR036942">
    <property type="entry name" value="Beta-barrel_TonB_sf"/>
</dbReference>
<comment type="caution">
    <text evidence="15">The sequence shown here is derived from an EMBL/GenBank/DDBJ whole genome shotgun (WGS) entry which is preliminary data.</text>
</comment>
<keyword evidence="2 10" id="KW-0813">Transport</keyword>
<evidence type="ECO:0000256" key="7">
    <source>
        <dbReference type="ARBA" id="ARBA00023136"/>
    </source>
</evidence>
<evidence type="ECO:0000256" key="3">
    <source>
        <dbReference type="ARBA" id="ARBA00022452"/>
    </source>
</evidence>
<dbReference type="RefSeq" id="WP_006002683.1">
    <property type="nucleotide sequence ID" value="NZ_AAEW02000025.1"/>
</dbReference>
<evidence type="ECO:0000313" key="16">
    <source>
        <dbReference type="Proteomes" id="UP000005695"/>
    </source>
</evidence>
<evidence type="ECO:0000313" key="15">
    <source>
        <dbReference type="EMBL" id="EAT14470.1"/>
    </source>
</evidence>
<dbReference type="GO" id="GO:0044718">
    <property type="term" value="P:siderophore transmembrane transport"/>
    <property type="evidence" value="ECO:0007669"/>
    <property type="project" value="TreeGrafter"/>
</dbReference>
<dbReference type="Pfam" id="PF00593">
    <property type="entry name" value="TonB_dep_Rec_b-barrel"/>
    <property type="match status" value="1"/>
</dbReference>
<keyword evidence="8 15" id="KW-0675">Receptor</keyword>
<organism evidence="15 16">
    <name type="scientific">Desulfuromonas acetoxidans (strain DSM 684 / 11070)</name>
    <dbReference type="NCBI Taxonomy" id="281689"/>
    <lineage>
        <taxon>Bacteria</taxon>
        <taxon>Pseudomonadati</taxon>
        <taxon>Thermodesulfobacteriota</taxon>
        <taxon>Desulfuromonadia</taxon>
        <taxon>Desulfuromonadales</taxon>
        <taxon>Desulfuromonadaceae</taxon>
        <taxon>Desulfuromonas</taxon>
    </lineage>
</organism>
<feature type="signal peptide" evidence="12">
    <location>
        <begin position="1"/>
        <end position="20"/>
    </location>
</feature>
<comment type="similarity">
    <text evidence="10 11">Belongs to the TonB-dependent receptor family.</text>
</comment>
<dbReference type="Proteomes" id="UP000005695">
    <property type="component" value="Unassembled WGS sequence"/>
</dbReference>
<evidence type="ECO:0000256" key="4">
    <source>
        <dbReference type="ARBA" id="ARBA00022692"/>
    </source>
</evidence>
<evidence type="ECO:0000256" key="1">
    <source>
        <dbReference type="ARBA" id="ARBA00004571"/>
    </source>
</evidence>
<feature type="chain" id="PRO_5004192233" evidence="12">
    <location>
        <begin position="21"/>
        <end position="651"/>
    </location>
</feature>
<dbReference type="EMBL" id="AAEW02000025">
    <property type="protein sequence ID" value="EAT14470.1"/>
    <property type="molecule type" value="Genomic_DNA"/>
</dbReference>
<dbReference type="Pfam" id="PF07715">
    <property type="entry name" value="Plug"/>
    <property type="match status" value="1"/>
</dbReference>
<dbReference type="PANTHER" id="PTHR30069:SF29">
    <property type="entry name" value="HEMOGLOBIN AND HEMOGLOBIN-HAPTOGLOBIN-BINDING PROTEIN 1-RELATED"/>
    <property type="match status" value="1"/>
</dbReference>
<dbReference type="GO" id="GO:0015344">
    <property type="term" value="F:siderophore uptake transmembrane transporter activity"/>
    <property type="evidence" value="ECO:0007669"/>
    <property type="project" value="TreeGrafter"/>
</dbReference>
<dbReference type="InterPro" id="IPR039426">
    <property type="entry name" value="TonB-dep_rcpt-like"/>
</dbReference>
<dbReference type="InterPro" id="IPR000531">
    <property type="entry name" value="Beta-barrel_TonB"/>
</dbReference>
<reference evidence="15" key="1">
    <citation type="submission" date="2006-05" db="EMBL/GenBank/DDBJ databases">
        <title>Annotation of the draft genome assembly of Desulfuromonas acetoxidans DSM 684.</title>
        <authorList>
            <consortium name="US DOE Joint Genome Institute (JGI-ORNL)"/>
            <person name="Larimer F."/>
            <person name="Land M."/>
            <person name="Hauser L."/>
        </authorList>
    </citation>
    <scope>NUCLEOTIDE SEQUENCE [LARGE SCALE GENOMIC DNA]</scope>
    <source>
        <strain evidence="15">DSM 684</strain>
    </source>
</reference>
<dbReference type="PROSITE" id="PS52016">
    <property type="entry name" value="TONB_DEPENDENT_REC_3"/>
    <property type="match status" value="1"/>
</dbReference>
<reference evidence="15" key="2">
    <citation type="submission" date="2006-05" db="EMBL/GenBank/DDBJ databases">
        <title>Sequencing of the draft genome and assembly of Desulfuromonas acetoxidans DSM 684.</title>
        <authorList>
            <consortium name="US DOE Joint Genome Institute (JGI-PGF)"/>
            <person name="Copeland A."/>
            <person name="Lucas S."/>
            <person name="Lapidus A."/>
            <person name="Barry K."/>
            <person name="Detter J.C."/>
            <person name="Glavina del Rio T."/>
            <person name="Hammon N."/>
            <person name="Israni S."/>
            <person name="Dalin E."/>
            <person name="Tice H."/>
            <person name="Bruce D."/>
            <person name="Pitluck S."/>
            <person name="Richardson P."/>
        </authorList>
    </citation>
    <scope>NUCLEOTIDE SEQUENCE [LARGE SCALE GENOMIC DNA]</scope>
    <source>
        <strain evidence="15">DSM 684</strain>
    </source>
</reference>
<keyword evidence="5 12" id="KW-0732">Signal</keyword>
<feature type="domain" description="TonB-dependent receptor-like beta-barrel" evidence="13">
    <location>
        <begin position="173"/>
        <end position="625"/>
    </location>
</feature>
<protein>
    <submittedName>
        <fullName evidence="15">TonB-dependent receptor, plug</fullName>
    </submittedName>
</protein>
<evidence type="ECO:0000256" key="12">
    <source>
        <dbReference type="SAM" id="SignalP"/>
    </source>
</evidence>
<comment type="subcellular location">
    <subcellularLocation>
        <location evidence="1 10">Cell outer membrane</location>
        <topology evidence="1 10">Multi-pass membrane protein</topology>
    </subcellularLocation>
</comment>
<evidence type="ECO:0000259" key="14">
    <source>
        <dbReference type="Pfam" id="PF07715"/>
    </source>
</evidence>
<evidence type="ECO:0000256" key="6">
    <source>
        <dbReference type="ARBA" id="ARBA00023077"/>
    </source>
</evidence>
<evidence type="ECO:0000256" key="9">
    <source>
        <dbReference type="ARBA" id="ARBA00023237"/>
    </source>
</evidence>
<dbReference type="SUPFAM" id="SSF56935">
    <property type="entry name" value="Porins"/>
    <property type="match status" value="1"/>
</dbReference>
<gene>
    <name evidence="15" type="ORF">Dace_0321</name>
</gene>
<dbReference type="CDD" id="cd01347">
    <property type="entry name" value="ligand_gated_channel"/>
    <property type="match status" value="1"/>
</dbReference>
<keyword evidence="3 10" id="KW-1134">Transmembrane beta strand</keyword>
<accession>Q1JW57</accession>
<keyword evidence="9 10" id="KW-0998">Cell outer membrane</keyword>
<dbReference type="OrthoDB" id="9800913at2"/>
<dbReference type="InterPro" id="IPR012910">
    <property type="entry name" value="Plug_dom"/>
</dbReference>
<keyword evidence="16" id="KW-1185">Reference proteome</keyword>